<dbReference type="Proteomes" id="UP000176751">
    <property type="component" value="Unassembled WGS sequence"/>
</dbReference>
<comment type="caution">
    <text evidence="13">The sequence shown here is derived from an EMBL/GenBank/DDBJ whole genome shotgun (WGS) entry which is preliminary data.</text>
</comment>
<evidence type="ECO:0000256" key="8">
    <source>
        <dbReference type="ARBA" id="ARBA00023306"/>
    </source>
</evidence>
<organism evidence="13 14">
    <name type="scientific">Candidatus Curtissbacteria bacterium RIFOXYA1_FULL_41_14</name>
    <dbReference type="NCBI Taxonomy" id="1797737"/>
    <lineage>
        <taxon>Bacteria</taxon>
        <taxon>Candidatus Curtissiibacteriota</taxon>
    </lineage>
</organism>
<dbReference type="Gene3D" id="3.40.1190.10">
    <property type="entry name" value="Mur-like, catalytic domain"/>
    <property type="match status" value="1"/>
</dbReference>
<keyword evidence="8 9" id="KW-0131">Cell cycle</keyword>
<dbReference type="STRING" id="1797737.A2196_00330"/>
<dbReference type="UniPathway" id="UPA00219"/>
<dbReference type="Pfam" id="PF21799">
    <property type="entry name" value="MurD-like_N"/>
    <property type="match status" value="1"/>
</dbReference>
<keyword evidence="9 10" id="KW-0573">Peptidoglycan synthesis</keyword>
<dbReference type="PANTHER" id="PTHR43692:SF1">
    <property type="entry name" value="UDP-N-ACETYLMURAMOYLALANINE--D-GLUTAMATE LIGASE"/>
    <property type="match status" value="1"/>
</dbReference>
<dbReference type="GO" id="GO:0071555">
    <property type="term" value="P:cell wall organization"/>
    <property type="evidence" value="ECO:0007669"/>
    <property type="project" value="UniProtKB-KW"/>
</dbReference>
<dbReference type="PANTHER" id="PTHR43692">
    <property type="entry name" value="UDP-N-ACETYLMURAMOYLALANINE--D-GLUTAMATE LIGASE"/>
    <property type="match status" value="1"/>
</dbReference>
<dbReference type="GO" id="GO:0008360">
    <property type="term" value="P:regulation of cell shape"/>
    <property type="evidence" value="ECO:0007669"/>
    <property type="project" value="UniProtKB-KW"/>
</dbReference>
<evidence type="ECO:0000256" key="9">
    <source>
        <dbReference type="HAMAP-Rule" id="MF_00639"/>
    </source>
</evidence>
<dbReference type="InterPro" id="IPR018109">
    <property type="entry name" value="Folylpolyglutamate_synth_CS"/>
</dbReference>
<feature type="binding site" evidence="9">
    <location>
        <begin position="113"/>
        <end position="119"/>
    </location>
    <ligand>
        <name>ATP</name>
        <dbReference type="ChEBI" id="CHEBI:30616"/>
    </ligand>
</feature>
<evidence type="ECO:0000256" key="10">
    <source>
        <dbReference type="RuleBase" id="RU003664"/>
    </source>
</evidence>
<sequence length="451" mass="49809">MIKGKRIAIYGFGKEGVSAANFLGQNNDVSIIDDKTKKEIDPIFFSNLRIKNVKFYFDSKYPKDLNFDLIVRSPGVQFSHPFIQKALKKGITLTSPTKIFFDLCPCPIVGVTGTKGKGTTASLIHRMLETQSSNVYLAGNIGIPALDILPKLTRASIVVLELSSFQLLDLKKSPHIAVVLMLTSEHLDWHKDTYEYREAKESIVAYQAKNDFAVINQDFQAAKSFSQKTKAQVYFFSTENQTNGTYLSADKIISNIEGPEEICKTSQILLPGKHNLQNVLAAVAVAKIQNIKKTNIVKVLSTFKGLAHRLQLVGEIDEVKFINDSYSTIPETTIAAIDAFENPKILILGGSSKNSNFTSLGRTINQDDSIKTILLIGREAKRIKEAITAAGGTKANILEGAKNMRQIVNLAKSCAQPGDIIVLSPACASFDMFKNYQDRGEKFALEVENFK</sequence>
<dbReference type="SUPFAM" id="SSF51984">
    <property type="entry name" value="MurCD N-terminal domain"/>
    <property type="match status" value="1"/>
</dbReference>
<keyword evidence="7 9" id="KW-0067">ATP-binding</keyword>
<evidence type="ECO:0000256" key="3">
    <source>
        <dbReference type="ARBA" id="ARBA00022490"/>
    </source>
</evidence>
<dbReference type="Pfam" id="PF02875">
    <property type="entry name" value="Mur_ligase_C"/>
    <property type="match status" value="1"/>
</dbReference>
<dbReference type="GO" id="GO:0051301">
    <property type="term" value="P:cell division"/>
    <property type="evidence" value="ECO:0007669"/>
    <property type="project" value="UniProtKB-KW"/>
</dbReference>
<dbReference type="HAMAP" id="MF_00639">
    <property type="entry name" value="MurD"/>
    <property type="match status" value="1"/>
</dbReference>
<dbReference type="SUPFAM" id="SSF53244">
    <property type="entry name" value="MurD-like peptide ligases, peptide-binding domain"/>
    <property type="match status" value="1"/>
</dbReference>
<accession>A0A1F5HAE9</accession>
<dbReference type="InterPro" id="IPR005762">
    <property type="entry name" value="MurD"/>
</dbReference>
<evidence type="ECO:0000256" key="5">
    <source>
        <dbReference type="ARBA" id="ARBA00022618"/>
    </source>
</evidence>
<dbReference type="NCBIfam" id="TIGR01087">
    <property type="entry name" value="murD"/>
    <property type="match status" value="1"/>
</dbReference>
<dbReference type="Gene3D" id="3.90.190.20">
    <property type="entry name" value="Mur ligase, C-terminal domain"/>
    <property type="match status" value="1"/>
</dbReference>
<dbReference type="SUPFAM" id="SSF53623">
    <property type="entry name" value="MurD-like peptide ligases, catalytic domain"/>
    <property type="match status" value="1"/>
</dbReference>
<feature type="domain" description="Mur ligase central" evidence="12">
    <location>
        <begin position="111"/>
        <end position="286"/>
    </location>
</feature>
<dbReference type="Pfam" id="PF08245">
    <property type="entry name" value="Mur_ligase_M"/>
    <property type="match status" value="1"/>
</dbReference>
<evidence type="ECO:0000313" key="13">
    <source>
        <dbReference type="EMBL" id="OGE01144.1"/>
    </source>
</evidence>
<comment type="function">
    <text evidence="9 10">Cell wall formation. Catalyzes the addition of glutamate to the nucleotide precursor UDP-N-acetylmuramoyl-L-alanine (UMA).</text>
</comment>
<comment type="similarity">
    <text evidence="9">Belongs to the MurCDEF family.</text>
</comment>
<dbReference type="AlphaFoldDB" id="A0A1F5HAE9"/>
<dbReference type="InterPro" id="IPR036565">
    <property type="entry name" value="Mur-like_cat_sf"/>
</dbReference>
<dbReference type="EMBL" id="MFCA01000029">
    <property type="protein sequence ID" value="OGE01144.1"/>
    <property type="molecule type" value="Genomic_DNA"/>
</dbReference>
<evidence type="ECO:0000256" key="1">
    <source>
        <dbReference type="ARBA" id="ARBA00004496"/>
    </source>
</evidence>
<keyword evidence="9 10" id="KW-0133">Cell shape</keyword>
<evidence type="ECO:0000313" key="14">
    <source>
        <dbReference type="Proteomes" id="UP000176751"/>
    </source>
</evidence>
<keyword evidence="5 9" id="KW-0132">Cell division</keyword>
<dbReference type="PROSITE" id="PS01011">
    <property type="entry name" value="FOLYLPOLYGLU_SYNT_1"/>
    <property type="match status" value="1"/>
</dbReference>
<dbReference type="GO" id="GO:0004326">
    <property type="term" value="F:tetrahydrofolylpolyglutamate synthase activity"/>
    <property type="evidence" value="ECO:0007669"/>
    <property type="project" value="InterPro"/>
</dbReference>
<evidence type="ECO:0000256" key="2">
    <source>
        <dbReference type="ARBA" id="ARBA00004752"/>
    </source>
</evidence>
<comment type="subcellular location">
    <subcellularLocation>
        <location evidence="1 9 10">Cytoplasm</location>
    </subcellularLocation>
</comment>
<dbReference type="GO" id="GO:0005737">
    <property type="term" value="C:cytoplasm"/>
    <property type="evidence" value="ECO:0007669"/>
    <property type="project" value="UniProtKB-SubCell"/>
</dbReference>
<dbReference type="GO" id="GO:0005524">
    <property type="term" value="F:ATP binding"/>
    <property type="evidence" value="ECO:0007669"/>
    <property type="project" value="UniProtKB-UniRule"/>
</dbReference>
<evidence type="ECO:0000256" key="7">
    <source>
        <dbReference type="ARBA" id="ARBA00022840"/>
    </source>
</evidence>
<feature type="domain" description="Mur ligase C-terminal" evidence="11">
    <location>
        <begin position="308"/>
        <end position="427"/>
    </location>
</feature>
<keyword evidence="3 9" id="KW-0963">Cytoplasm</keyword>
<keyword evidence="9 10" id="KW-0961">Cell wall biogenesis/degradation</keyword>
<protein>
    <recommendedName>
        <fullName evidence="9 10">UDP-N-acetylmuramoylalanine--D-glutamate ligase</fullName>
        <ecNumber evidence="9 10">6.3.2.9</ecNumber>
    </recommendedName>
    <alternativeName>
        <fullName evidence="9">D-glutamic acid-adding enzyme</fullName>
    </alternativeName>
    <alternativeName>
        <fullName evidence="9">UDP-N-acetylmuramoyl-L-alanyl-D-glutamate synthetase</fullName>
    </alternativeName>
</protein>
<evidence type="ECO:0000256" key="6">
    <source>
        <dbReference type="ARBA" id="ARBA00022741"/>
    </source>
</evidence>
<dbReference type="InterPro" id="IPR036615">
    <property type="entry name" value="Mur_ligase_C_dom_sf"/>
</dbReference>
<keyword evidence="4 9" id="KW-0436">Ligase</keyword>
<proteinExistence type="inferred from homology"/>
<gene>
    <name evidence="9" type="primary">murD</name>
    <name evidence="13" type="ORF">A2196_00330</name>
</gene>
<comment type="pathway">
    <text evidence="2 9 10">Cell wall biogenesis; peptidoglycan biosynthesis.</text>
</comment>
<keyword evidence="6 9" id="KW-0547">Nucleotide-binding</keyword>
<evidence type="ECO:0000259" key="11">
    <source>
        <dbReference type="Pfam" id="PF02875"/>
    </source>
</evidence>
<dbReference type="GO" id="GO:0008764">
    <property type="term" value="F:UDP-N-acetylmuramoylalanine-D-glutamate ligase activity"/>
    <property type="evidence" value="ECO:0007669"/>
    <property type="project" value="UniProtKB-UniRule"/>
</dbReference>
<dbReference type="Gene3D" id="3.40.50.720">
    <property type="entry name" value="NAD(P)-binding Rossmann-like Domain"/>
    <property type="match status" value="1"/>
</dbReference>
<dbReference type="EC" id="6.3.2.9" evidence="9 10"/>
<evidence type="ECO:0000259" key="12">
    <source>
        <dbReference type="Pfam" id="PF08245"/>
    </source>
</evidence>
<evidence type="ECO:0000256" key="4">
    <source>
        <dbReference type="ARBA" id="ARBA00022598"/>
    </source>
</evidence>
<comment type="catalytic activity">
    <reaction evidence="9 10">
        <text>UDP-N-acetyl-alpha-D-muramoyl-L-alanine + D-glutamate + ATP = UDP-N-acetyl-alpha-D-muramoyl-L-alanyl-D-glutamate + ADP + phosphate + H(+)</text>
        <dbReference type="Rhea" id="RHEA:16429"/>
        <dbReference type="ChEBI" id="CHEBI:15378"/>
        <dbReference type="ChEBI" id="CHEBI:29986"/>
        <dbReference type="ChEBI" id="CHEBI:30616"/>
        <dbReference type="ChEBI" id="CHEBI:43474"/>
        <dbReference type="ChEBI" id="CHEBI:83898"/>
        <dbReference type="ChEBI" id="CHEBI:83900"/>
        <dbReference type="ChEBI" id="CHEBI:456216"/>
        <dbReference type="EC" id="6.3.2.9"/>
    </reaction>
</comment>
<name>A0A1F5HAE9_9BACT</name>
<dbReference type="GO" id="GO:0009252">
    <property type="term" value="P:peptidoglycan biosynthetic process"/>
    <property type="evidence" value="ECO:0007669"/>
    <property type="project" value="UniProtKB-UniRule"/>
</dbReference>
<dbReference type="InterPro" id="IPR004101">
    <property type="entry name" value="Mur_ligase_C"/>
</dbReference>
<dbReference type="InterPro" id="IPR013221">
    <property type="entry name" value="Mur_ligase_cen"/>
</dbReference>
<reference evidence="13 14" key="1">
    <citation type="journal article" date="2016" name="Nat. Commun.">
        <title>Thousands of microbial genomes shed light on interconnected biogeochemical processes in an aquifer system.</title>
        <authorList>
            <person name="Anantharaman K."/>
            <person name="Brown C.T."/>
            <person name="Hug L.A."/>
            <person name="Sharon I."/>
            <person name="Castelle C.J."/>
            <person name="Probst A.J."/>
            <person name="Thomas B.C."/>
            <person name="Singh A."/>
            <person name="Wilkins M.J."/>
            <person name="Karaoz U."/>
            <person name="Brodie E.L."/>
            <person name="Williams K.H."/>
            <person name="Hubbard S.S."/>
            <person name="Banfield J.F."/>
        </authorList>
    </citation>
    <scope>NUCLEOTIDE SEQUENCE [LARGE SCALE GENOMIC DNA]</scope>
</reference>